<dbReference type="PANTHER" id="PTHR32097">
    <property type="entry name" value="CAMP-BINDING PROTEIN 1-RELATED"/>
    <property type="match status" value="1"/>
</dbReference>
<accession>A0ABN1KI24</accession>
<dbReference type="InterPro" id="IPR051324">
    <property type="entry name" value="Stress/Tellurium_Resist"/>
</dbReference>
<keyword evidence="4" id="KW-1185">Reference proteome</keyword>
<dbReference type="PANTHER" id="PTHR32097:SF17">
    <property type="entry name" value="CAMP-BINDING PROTEIN 1-RELATED"/>
    <property type="match status" value="1"/>
</dbReference>
<keyword evidence="1" id="KW-0778">Tellurium resistance</keyword>
<evidence type="ECO:0000256" key="1">
    <source>
        <dbReference type="ARBA" id="ARBA00022686"/>
    </source>
</evidence>
<feature type="domain" description="TerD" evidence="2">
    <location>
        <begin position="92"/>
        <end position="211"/>
    </location>
</feature>
<dbReference type="RefSeq" id="WP_141287969.1">
    <property type="nucleotide sequence ID" value="NZ_BAAAEW010000045.1"/>
</dbReference>
<name>A0ABN1KI24_9BURK</name>
<proteinExistence type="predicted"/>
<dbReference type="Gene3D" id="2.60.60.30">
    <property type="entry name" value="sav2460 like domains"/>
    <property type="match status" value="1"/>
</dbReference>
<dbReference type="InterPro" id="IPR003325">
    <property type="entry name" value="TerD"/>
</dbReference>
<dbReference type="EMBL" id="BAAAEW010000045">
    <property type="protein sequence ID" value="GAA0767134.1"/>
    <property type="molecule type" value="Genomic_DNA"/>
</dbReference>
<organism evidence="3 4">
    <name type="scientific">Ideonella azotifigens</name>
    <dbReference type="NCBI Taxonomy" id="513160"/>
    <lineage>
        <taxon>Bacteria</taxon>
        <taxon>Pseudomonadati</taxon>
        <taxon>Pseudomonadota</taxon>
        <taxon>Betaproteobacteria</taxon>
        <taxon>Burkholderiales</taxon>
        <taxon>Sphaerotilaceae</taxon>
        <taxon>Ideonella</taxon>
    </lineage>
</organism>
<protein>
    <recommendedName>
        <fullName evidence="2">TerD domain-containing protein</fullName>
    </recommendedName>
</protein>
<dbReference type="Pfam" id="PF02342">
    <property type="entry name" value="TerD"/>
    <property type="match status" value="1"/>
</dbReference>
<comment type="caution">
    <text evidence="3">The sequence shown here is derived from an EMBL/GenBank/DDBJ whole genome shotgun (WGS) entry which is preliminary data.</text>
</comment>
<evidence type="ECO:0000313" key="3">
    <source>
        <dbReference type="EMBL" id="GAA0767134.1"/>
    </source>
</evidence>
<evidence type="ECO:0000313" key="4">
    <source>
        <dbReference type="Proteomes" id="UP001500279"/>
    </source>
</evidence>
<dbReference type="Proteomes" id="UP001500279">
    <property type="component" value="Unassembled WGS sequence"/>
</dbReference>
<evidence type="ECO:0000259" key="2">
    <source>
        <dbReference type="Pfam" id="PF02342"/>
    </source>
</evidence>
<gene>
    <name evidence="3" type="ORF">GCM10009107_55810</name>
</gene>
<reference evidence="3 4" key="1">
    <citation type="journal article" date="2019" name="Int. J. Syst. Evol. Microbiol.">
        <title>The Global Catalogue of Microorganisms (GCM) 10K type strain sequencing project: providing services to taxonomists for standard genome sequencing and annotation.</title>
        <authorList>
            <consortium name="The Broad Institute Genomics Platform"/>
            <consortium name="The Broad Institute Genome Sequencing Center for Infectious Disease"/>
            <person name="Wu L."/>
            <person name="Ma J."/>
        </authorList>
    </citation>
    <scope>NUCLEOTIDE SEQUENCE [LARGE SCALE GENOMIC DNA]</scope>
    <source>
        <strain evidence="3 4">JCM 15503</strain>
    </source>
</reference>
<sequence>MSKLVLNLAKPGEQAPKLQLNLSKGEAFTAKLSWDGETDLDLHAIVCVNAGDGAKAQSLEDILSTYNVRRKIGGQEVGVLDKQADGSFQVHGGALRHSPDALDGALDGVDEWIRVDPSKLPSVSSGVLEIPLVAMIHTQAAAKRFGQVQNAEIAIVNASGAELMRASLSNQFGDFIGVQMGSIMIEAGGKANFVAVGVGFNGDFNSVLGHFS</sequence>